<gene>
    <name evidence="1" type="ORF">SCP_0504560</name>
</gene>
<dbReference type="EMBL" id="BFAD01000005">
    <property type="protein sequence ID" value="GBE83408.1"/>
    <property type="molecule type" value="Genomic_DNA"/>
</dbReference>
<reference evidence="1 2" key="1">
    <citation type="journal article" date="2018" name="Sci. Rep.">
        <title>Genome sequence of the cauliflower mushroom Sparassis crispa (Hanabiratake) and its association with beneficial usage.</title>
        <authorList>
            <person name="Kiyama R."/>
            <person name="Furutani Y."/>
            <person name="Kawaguchi K."/>
            <person name="Nakanishi T."/>
        </authorList>
    </citation>
    <scope>NUCLEOTIDE SEQUENCE [LARGE SCALE GENOMIC DNA]</scope>
</reference>
<name>A0A401GMH4_9APHY</name>
<dbReference type="RefSeq" id="XP_027614321.1">
    <property type="nucleotide sequence ID" value="XM_027758520.1"/>
</dbReference>
<evidence type="ECO:0000313" key="2">
    <source>
        <dbReference type="Proteomes" id="UP000287166"/>
    </source>
</evidence>
<sequence>MRPAVTQAAVQLQLANEKAAELENGERSEIVYDLPSPSMMIMVKWSSRSNNIAFDEMSLALEPIAQICNVPRLSSSKMHFSAR</sequence>
<dbReference type="Proteomes" id="UP000287166">
    <property type="component" value="Unassembled WGS sequence"/>
</dbReference>
<comment type="caution">
    <text evidence="1">The sequence shown here is derived from an EMBL/GenBank/DDBJ whole genome shotgun (WGS) entry which is preliminary data.</text>
</comment>
<proteinExistence type="predicted"/>
<keyword evidence="2" id="KW-1185">Reference proteome</keyword>
<dbReference type="InParanoid" id="A0A401GMH4"/>
<evidence type="ECO:0000313" key="1">
    <source>
        <dbReference type="EMBL" id="GBE83408.1"/>
    </source>
</evidence>
<organism evidence="1 2">
    <name type="scientific">Sparassis crispa</name>
    <dbReference type="NCBI Taxonomy" id="139825"/>
    <lineage>
        <taxon>Eukaryota</taxon>
        <taxon>Fungi</taxon>
        <taxon>Dikarya</taxon>
        <taxon>Basidiomycota</taxon>
        <taxon>Agaricomycotina</taxon>
        <taxon>Agaricomycetes</taxon>
        <taxon>Polyporales</taxon>
        <taxon>Sparassidaceae</taxon>
        <taxon>Sparassis</taxon>
    </lineage>
</organism>
<accession>A0A401GMH4</accession>
<protein>
    <submittedName>
        <fullName evidence="1">Uncharacterized protein</fullName>
    </submittedName>
</protein>
<dbReference type="GeneID" id="38780325"/>
<dbReference type="AlphaFoldDB" id="A0A401GMH4"/>